<keyword evidence="3 5" id="KW-1133">Transmembrane helix</keyword>
<feature type="transmembrane region" description="Helical" evidence="5">
    <location>
        <begin position="200"/>
        <end position="219"/>
    </location>
</feature>
<feature type="transmembrane region" description="Helical" evidence="5">
    <location>
        <begin position="250"/>
        <end position="272"/>
    </location>
</feature>
<feature type="transmembrane region" description="Helical" evidence="5">
    <location>
        <begin position="124"/>
        <end position="145"/>
    </location>
</feature>
<feature type="transmembrane region" description="Helical" evidence="5">
    <location>
        <begin position="352"/>
        <end position="372"/>
    </location>
</feature>
<comment type="caution">
    <text evidence="7">The sequence shown here is derived from an EMBL/GenBank/DDBJ whole genome shotgun (WGS) entry which is preliminary data.</text>
</comment>
<feature type="domain" description="O-antigen ligase-related" evidence="6">
    <location>
        <begin position="209"/>
        <end position="359"/>
    </location>
</feature>
<feature type="transmembrane region" description="Helical" evidence="5">
    <location>
        <begin position="12"/>
        <end position="30"/>
    </location>
</feature>
<reference evidence="7" key="1">
    <citation type="journal article" date="2023" name="Int. J. Syst. Evol. Microbiol.">
        <title>&lt;i&gt;Clostridium folliculivorans&lt;/i&gt; sp. nov., isolated from soil samples of an organic paddy in Japan.</title>
        <authorList>
            <person name="Tazawa J."/>
            <person name="Kobayashi H."/>
            <person name="Tanizawa Y."/>
            <person name="Uchino A."/>
            <person name="Tanaka F."/>
            <person name="Urashima Y."/>
            <person name="Miura S."/>
            <person name="Sakamoto M."/>
            <person name="Ohkuma M."/>
            <person name="Tohno M."/>
        </authorList>
    </citation>
    <scope>NUCLEOTIDE SEQUENCE</scope>
    <source>
        <strain evidence="7">D1-1</strain>
    </source>
</reference>
<feature type="transmembrane region" description="Helical" evidence="5">
    <location>
        <begin position="170"/>
        <end position="193"/>
    </location>
</feature>
<keyword evidence="2 5" id="KW-0812">Transmembrane</keyword>
<dbReference type="Proteomes" id="UP001057868">
    <property type="component" value="Unassembled WGS sequence"/>
</dbReference>
<dbReference type="EMBL" id="BQXY01000010">
    <property type="protein sequence ID" value="GKU27284.1"/>
    <property type="molecule type" value="Genomic_DNA"/>
</dbReference>
<feature type="transmembrane region" description="Helical" evidence="5">
    <location>
        <begin position="36"/>
        <end position="55"/>
    </location>
</feature>
<feature type="transmembrane region" description="Helical" evidence="5">
    <location>
        <begin position="71"/>
        <end position="90"/>
    </location>
</feature>
<evidence type="ECO:0000256" key="5">
    <source>
        <dbReference type="SAM" id="Phobius"/>
    </source>
</evidence>
<feature type="transmembrane region" description="Helical" evidence="5">
    <location>
        <begin position="412"/>
        <end position="427"/>
    </location>
</feature>
<evidence type="ECO:0000259" key="6">
    <source>
        <dbReference type="Pfam" id="PF04932"/>
    </source>
</evidence>
<evidence type="ECO:0000256" key="4">
    <source>
        <dbReference type="ARBA" id="ARBA00023136"/>
    </source>
</evidence>
<dbReference type="GO" id="GO:0016020">
    <property type="term" value="C:membrane"/>
    <property type="evidence" value="ECO:0007669"/>
    <property type="project" value="UniProtKB-SubCell"/>
</dbReference>
<dbReference type="InterPro" id="IPR007016">
    <property type="entry name" value="O-antigen_ligase-rel_domated"/>
</dbReference>
<accession>A0A9W6DCG3</accession>
<feature type="transmembrane region" description="Helical" evidence="5">
    <location>
        <begin position="96"/>
        <end position="117"/>
    </location>
</feature>
<dbReference type="PANTHER" id="PTHR37422">
    <property type="entry name" value="TEICHURONIC ACID BIOSYNTHESIS PROTEIN TUAE"/>
    <property type="match status" value="1"/>
</dbReference>
<organism evidence="7 8">
    <name type="scientific">Clostridium folliculivorans</name>
    <dbReference type="NCBI Taxonomy" id="2886038"/>
    <lineage>
        <taxon>Bacteria</taxon>
        <taxon>Bacillati</taxon>
        <taxon>Bacillota</taxon>
        <taxon>Clostridia</taxon>
        <taxon>Eubacteriales</taxon>
        <taxon>Clostridiaceae</taxon>
        <taxon>Clostridium</taxon>
    </lineage>
</organism>
<feature type="transmembrane region" description="Helical" evidence="5">
    <location>
        <begin position="225"/>
        <end position="243"/>
    </location>
</feature>
<evidence type="ECO:0000256" key="2">
    <source>
        <dbReference type="ARBA" id="ARBA00022692"/>
    </source>
</evidence>
<dbReference type="InterPro" id="IPR051533">
    <property type="entry name" value="WaaL-like"/>
</dbReference>
<evidence type="ECO:0000313" key="7">
    <source>
        <dbReference type="EMBL" id="GKU27284.1"/>
    </source>
</evidence>
<name>A0A9W6DCG3_9CLOT</name>
<dbReference type="PANTHER" id="PTHR37422:SF17">
    <property type="entry name" value="O-ANTIGEN LIGASE"/>
    <property type="match status" value="1"/>
</dbReference>
<sequence>MININKNITKNIRNLLVIFVVFFINLIELFALNTGYFGRISFIVICFSGFLYFLYKNFIKNRGNRNRTLEVYTVLNIIFFLYVVANGVLFHNNIRLFYGGYQYIVYYLIFFTLYSFVEIRLLDIFMKFILGINFISSCIMIYEFITKKNIIETEGTKMAFNGVTIVRAKAFFGSFLNAGVVLCICCFIALYYVYRYRKQFKYIVLYSIIILVYLLGIFATGSRGPLVALIGGLFFYLIAYLILIKKDVKLTIIIVSTLAILSFLTLFIIMNINYESIDNTLLKFIAHRIQSIFNWSNDVGNVGRIDAWKNALKMVKGNITFGIGIAATGAKGIGSFSIGVTESGVLKKLVEMGIVGFIISYAIYIYVGISAFKNITSKIYPRETKIFNLFMLSAFISVMIEDSIYQSTESEVVSFYLFLVIYFIFVSKSKYFNKRFIDTSEEE</sequence>
<keyword evidence="8" id="KW-1185">Reference proteome</keyword>
<protein>
    <submittedName>
        <fullName evidence="7">Membrane protein</fullName>
    </submittedName>
</protein>
<proteinExistence type="predicted"/>
<dbReference type="RefSeq" id="WP_261854151.1">
    <property type="nucleotide sequence ID" value="NZ_BQXY01000010.1"/>
</dbReference>
<dbReference type="Pfam" id="PF04932">
    <property type="entry name" value="Wzy_C"/>
    <property type="match status" value="1"/>
</dbReference>
<keyword evidence="4 5" id="KW-0472">Membrane</keyword>
<evidence type="ECO:0000256" key="1">
    <source>
        <dbReference type="ARBA" id="ARBA00004141"/>
    </source>
</evidence>
<evidence type="ECO:0000313" key="8">
    <source>
        <dbReference type="Proteomes" id="UP001057868"/>
    </source>
</evidence>
<dbReference type="AlphaFoldDB" id="A0A9W6DCG3"/>
<comment type="subcellular location">
    <subcellularLocation>
        <location evidence="1">Membrane</location>
        <topology evidence="1">Multi-pass membrane protein</topology>
    </subcellularLocation>
</comment>
<evidence type="ECO:0000256" key="3">
    <source>
        <dbReference type="ARBA" id="ARBA00022989"/>
    </source>
</evidence>
<gene>
    <name evidence="7" type="ORF">CFOLD11_41110</name>
</gene>